<keyword evidence="2" id="KW-0285">Flavoprotein</keyword>
<dbReference type="EMBL" id="JANBVO010000019">
    <property type="protein sequence ID" value="KAJ9143344.1"/>
    <property type="molecule type" value="Genomic_DNA"/>
</dbReference>
<dbReference type="GO" id="GO:0097237">
    <property type="term" value="P:cellular response to toxic substance"/>
    <property type="evidence" value="ECO:0007669"/>
    <property type="project" value="UniProtKB-ARBA"/>
</dbReference>
<keyword evidence="6" id="KW-1185">Reference proteome</keyword>
<dbReference type="Pfam" id="PF07992">
    <property type="entry name" value="Pyr_redox_2"/>
    <property type="match status" value="1"/>
</dbReference>
<dbReference type="Proteomes" id="UP001174694">
    <property type="component" value="Unassembled WGS sequence"/>
</dbReference>
<accession>A0AA38RNV1</accession>
<proteinExistence type="inferred from homology"/>
<dbReference type="Gene3D" id="3.50.50.60">
    <property type="entry name" value="FAD/NAD(P)-binding domain"/>
    <property type="match status" value="2"/>
</dbReference>
<dbReference type="InterPro" id="IPR050097">
    <property type="entry name" value="Ferredoxin-NADP_redctase_2"/>
</dbReference>
<dbReference type="GO" id="GO:0016491">
    <property type="term" value="F:oxidoreductase activity"/>
    <property type="evidence" value="ECO:0007669"/>
    <property type="project" value="UniProtKB-KW"/>
</dbReference>
<reference evidence="5" key="1">
    <citation type="submission" date="2022-07" db="EMBL/GenBank/DDBJ databases">
        <title>Fungi with potential for degradation of polypropylene.</title>
        <authorList>
            <person name="Gostincar C."/>
        </authorList>
    </citation>
    <scope>NUCLEOTIDE SEQUENCE</scope>
    <source>
        <strain evidence="5">EXF-13308</strain>
    </source>
</reference>
<dbReference type="InterPro" id="IPR023753">
    <property type="entry name" value="FAD/NAD-binding_dom"/>
</dbReference>
<dbReference type="SUPFAM" id="SSF51905">
    <property type="entry name" value="FAD/NAD(P)-binding domain"/>
    <property type="match status" value="1"/>
</dbReference>
<comment type="caution">
    <text evidence="5">The sequence shown here is derived from an EMBL/GenBank/DDBJ whole genome shotgun (WGS) entry which is preliminary data.</text>
</comment>
<evidence type="ECO:0000313" key="6">
    <source>
        <dbReference type="Proteomes" id="UP001174694"/>
    </source>
</evidence>
<evidence type="ECO:0000313" key="5">
    <source>
        <dbReference type="EMBL" id="KAJ9143344.1"/>
    </source>
</evidence>
<comment type="similarity">
    <text evidence="1">Belongs to the class-II pyridine nucleotide-disulfide oxidoreductase family.</text>
</comment>
<gene>
    <name evidence="5" type="ORF">NKR23_g6539</name>
</gene>
<dbReference type="PRINTS" id="PR00368">
    <property type="entry name" value="FADPNR"/>
</dbReference>
<dbReference type="AlphaFoldDB" id="A0AA38RNV1"/>
<keyword evidence="3" id="KW-0560">Oxidoreductase</keyword>
<dbReference type="PRINTS" id="PR00469">
    <property type="entry name" value="PNDRDTASEII"/>
</dbReference>
<sequence length="321" mass="33994">MSVDVFRNALDVLIIGAGPAGLSAALALGRVLRSAAVFDSGEYRNAASSHAHTVPTHDHENPAAIRTQMKAELAAKYKTIAFPGTAAVSILESGRVFEVKDSEDQTWKGRKVILATGSCDVFPEIPGYAEAWGRGIFHCLFCHGFEEAGVENAAVLMTAGTDNDVDTAISNARLTRRFTSAVTILANGLPHLDSNDKLSAAKAHEYVVDGRAVKRLTNIGSFPTVKVEFVDGSEATFGFLVHRPSTKLRGSFAERLGLSTTPAGDISVINPFQESSRRGVFAAGDCATPLKQVAVAMAAGVTAGAGANVQIMQDDFEDGRW</sequence>
<dbReference type="PANTHER" id="PTHR48105">
    <property type="entry name" value="THIOREDOXIN REDUCTASE 1-RELATED-RELATED"/>
    <property type="match status" value="1"/>
</dbReference>
<feature type="domain" description="FAD/NAD(P)-binding" evidence="4">
    <location>
        <begin position="11"/>
        <end position="300"/>
    </location>
</feature>
<name>A0AA38RNV1_9PEZI</name>
<protein>
    <submittedName>
        <fullName evidence="5">Thioredoxin reductase</fullName>
    </submittedName>
</protein>
<dbReference type="InterPro" id="IPR036188">
    <property type="entry name" value="FAD/NAD-bd_sf"/>
</dbReference>
<evidence type="ECO:0000256" key="3">
    <source>
        <dbReference type="ARBA" id="ARBA00023002"/>
    </source>
</evidence>
<evidence type="ECO:0000256" key="2">
    <source>
        <dbReference type="ARBA" id="ARBA00022630"/>
    </source>
</evidence>
<evidence type="ECO:0000256" key="1">
    <source>
        <dbReference type="ARBA" id="ARBA00009333"/>
    </source>
</evidence>
<organism evidence="5 6">
    <name type="scientific">Pleurostoma richardsiae</name>
    <dbReference type="NCBI Taxonomy" id="41990"/>
    <lineage>
        <taxon>Eukaryota</taxon>
        <taxon>Fungi</taxon>
        <taxon>Dikarya</taxon>
        <taxon>Ascomycota</taxon>
        <taxon>Pezizomycotina</taxon>
        <taxon>Sordariomycetes</taxon>
        <taxon>Sordariomycetidae</taxon>
        <taxon>Calosphaeriales</taxon>
        <taxon>Pleurostomataceae</taxon>
        <taxon>Pleurostoma</taxon>
    </lineage>
</organism>
<evidence type="ECO:0000259" key="4">
    <source>
        <dbReference type="Pfam" id="PF07992"/>
    </source>
</evidence>